<proteinExistence type="predicted"/>
<name>A0ABT6MK59_9NOCA</name>
<feature type="transmembrane region" description="Helical" evidence="1">
    <location>
        <begin position="333"/>
        <end position="351"/>
    </location>
</feature>
<keyword evidence="3" id="KW-1185">Reference proteome</keyword>
<keyword evidence="1" id="KW-0472">Membrane</keyword>
<dbReference type="Proteomes" id="UP001160334">
    <property type="component" value="Unassembled WGS sequence"/>
</dbReference>
<sequence>MIWVTWRQFRTTILAAVGGILALTVVALISGLIVRNSHTASPFGSLFGCSLSDDPAACWAASSLTLVTLVTVMLPVLLGVLVGATVFSRDIERGSHVLGLTQDVSRTRWYWMRVLVVFGPVTVAMVILGSVLEWSRTPSESSNLTYSPSRFASGHSRLTFPLFQSSGLTAGAYTLLALILGSCVALLLRNTLGAMAVTVIAISAVLVGFQLGARPHYATASVERQEVGHSAIYTAYQRPDDRWTAWDLSWGPVDAGGAAVRIDYDRCNPSYDYGVDDDQRPDETRAEYDARMEPVWTAQDRAYTDCLRAQGADHYETRYHPDSLFRRFQLTEAALALALSALLLIPSMWALRRLRP</sequence>
<evidence type="ECO:0000313" key="3">
    <source>
        <dbReference type="Proteomes" id="UP001160334"/>
    </source>
</evidence>
<organism evidence="2 3">
    <name type="scientific">Prescottella agglutinans</name>
    <dbReference type="NCBI Taxonomy" id="1644129"/>
    <lineage>
        <taxon>Bacteria</taxon>
        <taxon>Bacillati</taxon>
        <taxon>Actinomycetota</taxon>
        <taxon>Actinomycetes</taxon>
        <taxon>Mycobacteriales</taxon>
        <taxon>Nocardiaceae</taxon>
        <taxon>Prescottella</taxon>
    </lineage>
</organism>
<evidence type="ECO:0000313" key="2">
    <source>
        <dbReference type="EMBL" id="MDH6283734.1"/>
    </source>
</evidence>
<feature type="transmembrane region" description="Helical" evidence="1">
    <location>
        <begin position="195"/>
        <end position="213"/>
    </location>
</feature>
<feature type="transmembrane region" description="Helical" evidence="1">
    <location>
        <begin position="12"/>
        <end position="34"/>
    </location>
</feature>
<dbReference type="RefSeq" id="WP_280763000.1">
    <property type="nucleotide sequence ID" value="NZ_JARXVC010000016.1"/>
</dbReference>
<feature type="transmembrane region" description="Helical" evidence="1">
    <location>
        <begin position="64"/>
        <end position="88"/>
    </location>
</feature>
<accession>A0ABT6MK59</accession>
<feature type="transmembrane region" description="Helical" evidence="1">
    <location>
        <begin position="170"/>
        <end position="188"/>
    </location>
</feature>
<comment type="caution">
    <text evidence="2">The sequence shown here is derived from an EMBL/GenBank/DDBJ whole genome shotgun (WGS) entry which is preliminary data.</text>
</comment>
<keyword evidence="1" id="KW-1133">Transmembrane helix</keyword>
<dbReference type="EMBL" id="JARXVC010000016">
    <property type="protein sequence ID" value="MDH6283734.1"/>
    <property type="molecule type" value="Genomic_DNA"/>
</dbReference>
<feature type="transmembrane region" description="Helical" evidence="1">
    <location>
        <begin position="109"/>
        <end position="132"/>
    </location>
</feature>
<reference evidence="2 3" key="1">
    <citation type="submission" date="2023-04" db="EMBL/GenBank/DDBJ databases">
        <title>Forest soil microbial communities from Buena Vista Peninsula, Colon Province, Panama.</title>
        <authorList>
            <person name="Bouskill N."/>
        </authorList>
    </citation>
    <scope>NUCLEOTIDE SEQUENCE [LARGE SCALE GENOMIC DNA]</scope>
    <source>
        <strain evidence="2 3">CFH S0262</strain>
    </source>
</reference>
<gene>
    <name evidence="2" type="ORF">M2280_004985</name>
</gene>
<keyword evidence="1" id="KW-0812">Transmembrane</keyword>
<protein>
    <submittedName>
        <fullName evidence="2">ABC-type transport system involved in multi-copper enzyme maturation permease subunit</fullName>
    </submittedName>
</protein>
<evidence type="ECO:0000256" key="1">
    <source>
        <dbReference type="SAM" id="Phobius"/>
    </source>
</evidence>